<dbReference type="Gene3D" id="3.90.1150.10">
    <property type="entry name" value="Aspartate Aminotransferase, domain 1"/>
    <property type="match status" value="1"/>
</dbReference>
<keyword evidence="5 8" id="KW-0663">Pyridoxal phosphate</keyword>
<comment type="similarity">
    <text evidence="2 8">Belongs to the class-V pyridoxal-phosphate-dependent aminotransferase family. Csd subfamily.</text>
</comment>
<evidence type="ECO:0000256" key="2">
    <source>
        <dbReference type="ARBA" id="ARBA00010447"/>
    </source>
</evidence>
<reference evidence="10 11" key="1">
    <citation type="submission" date="2023-04" db="EMBL/GenBank/DDBJ databases">
        <title>Fusibacter bizertensis strain WBS, isolated from littoral bottom sediments of the Arctic seas - biochemical and genomic analysis.</title>
        <authorList>
            <person name="Brioukhanov A.L."/>
        </authorList>
    </citation>
    <scope>NUCLEOTIDE SEQUENCE [LARGE SCALE GENOMIC DNA]</scope>
    <source>
        <strain evidence="10 11">WBS</strain>
    </source>
</reference>
<evidence type="ECO:0000256" key="8">
    <source>
        <dbReference type="RuleBase" id="RU004506"/>
    </source>
</evidence>
<dbReference type="Pfam" id="PF00266">
    <property type="entry name" value="Aminotran_5"/>
    <property type="match status" value="1"/>
</dbReference>
<dbReference type="InterPro" id="IPR010970">
    <property type="entry name" value="Cys_dSase_SufS"/>
</dbReference>
<dbReference type="Gene3D" id="3.40.640.10">
    <property type="entry name" value="Type I PLP-dependent aspartate aminotransferase-like (Major domain)"/>
    <property type="match status" value="1"/>
</dbReference>
<evidence type="ECO:0000313" key="11">
    <source>
        <dbReference type="Proteomes" id="UP001158045"/>
    </source>
</evidence>
<evidence type="ECO:0000256" key="4">
    <source>
        <dbReference type="ARBA" id="ARBA00022679"/>
    </source>
</evidence>
<dbReference type="EC" id="2.8.1.7" evidence="3 8"/>
<evidence type="ECO:0000256" key="7">
    <source>
        <dbReference type="RuleBase" id="RU004504"/>
    </source>
</evidence>
<dbReference type="PANTHER" id="PTHR43586:SF8">
    <property type="entry name" value="CYSTEINE DESULFURASE 1, CHLOROPLASTIC"/>
    <property type="match status" value="1"/>
</dbReference>
<dbReference type="SUPFAM" id="SSF53383">
    <property type="entry name" value="PLP-dependent transferases"/>
    <property type="match status" value="1"/>
</dbReference>
<feature type="domain" description="Aminotransferase class V" evidence="9">
    <location>
        <begin position="25"/>
        <end position="395"/>
    </location>
</feature>
<evidence type="ECO:0000256" key="6">
    <source>
        <dbReference type="ARBA" id="ARBA00050776"/>
    </source>
</evidence>
<evidence type="ECO:0000256" key="5">
    <source>
        <dbReference type="ARBA" id="ARBA00022898"/>
    </source>
</evidence>
<keyword evidence="11" id="KW-1185">Reference proteome</keyword>
<dbReference type="PANTHER" id="PTHR43586">
    <property type="entry name" value="CYSTEINE DESULFURASE"/>
    <property type="match status" value="1"/>
</dbReference>
<organism evidence="10 11">
    <name type="scientific">Fusibacter bizertensis</name>
    <dbReference type="NCBI Taxonomy" id="1488331"/>
    <lineage>
        <taxon>Bacteria</taxon>
        <taxon>Bacillati</taxon>
        <taxon>Bacillota</taxon>
        <taxon>Clostridia</taxon>
        <taxon>Eubacteriales</taxon>
        <taxon>Eubacteriales Family XII. Incertae Sedis</taxon>
        <taxon>Fusibacter</taxon>
    </lineage>
</organism>
<dbReference type="InterPro" id="IPR020578">
    <property type="entry name" value="Aminotrans_V_PyrdxlP_BS"/>
</dbReference>
<dbReference type="PROSITE" id="PS00595">
    <property type="entry name" value="AA_TRANSFER_CLASS_5"/>
    <property type="match status" value="1"/>
</dbReference>
<keyword evidence="4 8" id="KW-0808">Transferase</keyword>
<dbReference type="EMBL" id="JARYZI010000004">
    <property type="protein sequence ID" value="MDH8678041.1"/>
    <property type="molecule type" value="Genomic_DNA"/>
</dbReference>
<comment type="cofactor">
    <cofactor evidence="1 7">
        <name>pyridoxal 5'-phosphate</name>
        <dbReference type="ChEBI" id="CHEBI:597326"/>
    </cofactor>
</comment>
<comment type="catalytic activity">
    <reaction evidence="6 8">
        <text>(sulfur carrier)-H + L-cysteine = (sulfur carrier)-SH + L-alanine</text>
        <dbReference type="Rhea" id="RHEA:43892"/>
        <dbReference type="Rhea" id="RHEA-COMP:14737"/>
        <dbReference type="Rhea" id="RHEA-COMP:14739"/>
        <dbReference type="ChEBI" id="CHEBI:29917"/>
        <dbReference type="ChEBI" id="CHEBI:35235"/>
        <dbReference type="ChEBI" id="CHEBI:57972"/>
        <dbReference type="ChEBI" id="CHEBI:64428"/>
        <dbReference type="EC" id="2.8.1.7"/>
    </reaction>
</comment>
<comment type="caution">
    <text evidence="10">The sequence shown here is derived from an EMBL/GenBank/DDBJ whole genome shotgun (WGS) entry which is preliminary data.</text>
</comment>
<accession>A0ABT6NCD0</accession>
<evidence type="ECO:0000256" key="3">
    <source>
        <dbReference type="ARBA" id="ARBA00012239"/>
    </source>
</evidence>
<protein>
    <recommendedName>
        <fullName evidence="3 8">Cysteine desulfurase</fullName>
        <ecNumber evidence="3 8">2.8.1.7</ecNumber>
    </recommendedName>
</protein>
<sequence length="411" mass="45986">MVEPRMRQESYKSFFPIFEQHPSLIYLDHAATSQKPSMVIERMRQYLEESNGSPHRGAHLLSVEATRQYDYGRGKVAEFIGANSEREIVFTKNATEALNLIAFSYGRTFVDSGDEIVIAITSHHSNIVPWQQIAKEKGAILKYLYVDQEGDFLPGEIDKITPRTKIVAFPWISNGLGCIHDPERLTKRAHEFGAVVVLDAAQAIAHMPVDVKEMGIDFLVFSGHKMYGPTGVGVLYGKYELLEVMPPFLTGGDMIEYVEEQETTFATVPERFEAGTQHVEGVVGLVAAIDFIASIGLEEIALKEQRITKYAMKKLSELKCVQIYGPKIDKDRGALVTFNVEGIHPHDMATLLDQKGIAIRAGHHCTQPLMKYLEITASCRASFSIYNYVEEIDALVEGILYAREVFGYVNG</sequence>
<evidence type="ECO:0000313" key="10">
    <source>
        <dbReference type="EMBL" id="MDH8678041.1"/>
    </source>
</evidence>
<evidence type="ECO:0000259" key="9">
    <source>
        <dbReference type="Pfam" id="PF00266"/>
    </source>
</evidence>
<dbReference type="InterPro" id="IPR000192">
    <property type="entry name" value="Aminotrans_V_dom"/>
</dbReference>
<evidence type="ECO:0000256" key="1">
    <source>
        <dbReference type="ARBA" id="ARBA00001933"/>
    </source>
</evidence>
<dbReference type="InterPro" id="IPR015422">
    <property type="entry name" value="PyrdxlP-dep_Trfase_small"/>
</dbReference>
<gene>
    <name evidence="10" type="ORF">QE109_07770</name>
</gene>
<comment type="function">
    <text evidence="8">Catalyzes the removal of elemental sulfur and selenium atoms from L-cysteine, L-cystine, L-selenocysteine, and L-selenocystine to produce L-alanine.</text>
</comment>
<name>A0ABT6NCD0_9FIRM</name>
<dbReference type="Proteomes" id="UP001158045">
    <property type="component" value="Unassembled WGS sequence"/>
</dbReference>
<dbReference type="GO" id="GO:0031071">
    <property type="term" value="F:cysteine desulfurase activity"/>
    <property type="evidence" value="ECO:0007669"/>
    <property type="project" value="UniProtKB-EC"/>
</dbReference>
<dbReference type="CDD" id="cd06453">
    <property type="entry name" value="SufS_like"/>
    <property type="match status" value="1"/>
</dbReference>
<dbReference type="NCBIfam" id="TIGR01979">
    <property type="entry name" value="sufS"/>
    <property type="match status" value="1"/>
</dbReference>
<dbReference type="RefSeq" id="WP_281093869.1">
    <property type="nucleotide sequence ID" value="NZ_JARYZI010000004.1"/>
</dbReference>
<dbReference type="InterPro" id="IPR015424">
    <property type="entry name" value="PyrdxlP-dep_Trfase"/>
</dbReference>
<dbReference type="InterPro" id="IPR015421">
    <property type="entry name" value="PyrdxlP-dep_Trfase_major"/>
</dbReference>
<proteinExistence type="inferred from homology"/>